<feature type="compositionally biased region" description="Low complexity" evidence="1">
    <location>
        <begin position="1325"/>
        <end position="1340"/>
    </location>
</feature>
<sequence length="1398" mass="153454">MTVVNLLILLVCLLGSPQLARAQTLPPSTDWFTVAGNYNRTSTVSEDVPGTLTPDWFLPIGSYVSQRIHPIATKDSQGRDTIYVAASDGLYAVDPSAVRFDTPSRQATSGLKWHYPTSLPSGNSPTVVAGVAYLPGMDKRIHAIKDNGNSYQLLWRSPEAEAGFQSNPIVINNTVYAANRDGSVYAFDLNTGSLKWRQQTGGTIYQSPAYDAGVLYVASNDMHAYAISADTGAIIWKSDADPSTPQKDKFPGPMFQSYWPVVYSYNGTKYVIFVRLFDITQTHLESTDLYSQGSTCDRNSFTSFLPIVPIEAGNQPWMHGFSMLSAAKHITYLDNQNETYILSENTTTCDPATRVTESANRAYRRTYFMVYAANGNEYLADLEGNGQVDDHMPFAYVGGKAGTAYPPLIGSDNVLYARNNYITNSAIGRGGLVGWVPGSRYFSLPEGNWAIDEPSAYAAGPNFIHHKLMAERAARVFRYSSSPTQSSNYWDQGGDSFLSYLVPELFRRGWPYGYWKSGDQAPMIPFRGKVYSITNNALVEFSSQGTAKQYLWNQTAAIASIRNKNTGVQVTATEGPLKITGIFSNVTSNTNIWPTWHQQESYLDLRPNAALNSYPMYVFNPFSVIAHPSLMPTQTTVTASTFAPTLTSTYDNGTLTIRTSPVTPTLLLHNTGSYLKLSGPVAGIAYPSASGITRVIGAGDVAGSSLTDGWFIVWDTSDNHRWFPVVVSLENRPSSISVRSTGIILNFASSTGHISLTPFNGLSSPLPGKGPTYYADDRLNSILDRWQVAGPNTAEVSKADQIDQLARVFPTSWTENSSFTTASATQTYSYSAFTKFGFAGGSTPSDVAFIPPTTALAAWNNTQITFNSQPLANHLDLNYPLPLGRWAAVANTGQLSVTIPGVSSLWTQSPASSTAASASDPLVSRLSREISAMETAGHLRPYRIYYGILNNLDNSAGEWLFQYYHNPSETILTLLDALPLLPSDQQLALRTYIQSEYSHDPITSIVHTGFGSGTRREDHLPLPDFEYEFNRANRVINQNTSVNWSIDTQGWSYSPKSLYTLAKYAQEFGNAQTLFSAVSNKLQNPFTGNRFRISTPYTLNNYLAGYLGYIKLGNQAAANTDTQKQVFTKLLLMRLALSKNPESLSQTGFENGGHLWTVQAYRPDVGEITFHTQQIGTQWSQYSTYGLIYDLLYFRSGALTGGAYTFTVDFLDLVPEVGSFMSQHALPEVTNQVTAYERMAPYWFMVNAPEAAGEVSVQPWQDRTGLLNAKRYVLNATRSQLEPYVDVPALKTGDLFYIQGLTKTISAPGTSLITPVPTLQPTISVPTSTQSPTQTPSAIPTPIPGDANSDLKIDGLDYIIWLNHYEQAVAGGASVGDFNNDGKVDGADYVTWLNHYQP</sequence>
<dbReference type="SMART" id="SM00564">
    <property type="entry name" value="PQQ"/>
    <property type="match status" value="4"/>
</dbReference>
<accession>A0A1F4ZUC3</accession>
<gene>
    <name evidence="4" type="ORF">A2397_02095</name>
</gene>
<dbReference type="InterPro" id="IPR018391">
    <property type="entry name" value="PQQ_b-propeller_rpt"/>
</dbReference>
<dbReference type="InterPro" id="IPR018247">
    <property type="entry name" value="EF_Hand_1_Ca_BS"/>
</dbReference>
<feature type="domain" description="Pyrrolo-quinoline quinone repeat" evidence="3">
    <location>
        <begin position="152"/>
        <end position="241"/>
    </location>
</feature>
<evidence type="ECO:0000256" key="1">
    <source>
        <dbReference type="SAM" id="MobiDB-lite"/>
    </source>
</evidence>
<protein>
    <recommendedName>
        <fullName evidence="3">Pyrrolo-quinoline quinone repeat domain-containing protein</fullName>
    </recommendedName>
</protein>
<dbReference type="Pfam" id="PF13360">
    <property type="entry name" value="PQQ_2"/>
    <property type="match status" value="1"/>
</dbReference>
<dbReference type="GO" id="GO:0000272">
    <property type="term" value="P:polysaccharide catabolic process"/>
    <property type="evidence" value="ECO:0007669"/>
    <property type="project" value="InterPro"/>
</dbReference>
<evidence type="ECO:0000256" key="2">
    <source>
        <dbReference type="SAM" id="SignalP"/>
    </source>
</evidence>
<dbReference type="PANTHER" id="PTHR34512:SF30">
    <property type="entry name" value="OUTER MEMBRANE PROTEIN ASSEMBLY FACTOR BAMB"/>
    <property type="match status" value="1"/>
</dbReference>
<dbReference type="Gene3D" id="2.130.10.10">
    <property type="entry name" value="YVTN repeat-like/Quinoprotein amine dehydrogenase"/>
    <property type="match status" value="1"/>
</dbReference>
<organism evidence="4 5">
    <name type="scientific">Candidatus Amesbacteria bacterium RIFOXYB1_FULL_44_23</name>
    <dbReference type="NCBI Taxonomy" id="1797263"/>
    <lineage>
        <taxon>Bacteria</taxon>
        <taxon>Candidatus Amesiibacteriota</taxon>
    </lineage>
</organism>
<dbReference type="InterPro" id="IPR011047">
    <property type="entry name" value="Quinoprotein_ADH-like_sf"/>
</dbReference>
<dbReference type="SUPFAM" id="SSF50998">
    <property type="entry name" value="Quinoprotein alcohol dehydrogenase-like"/>
    <property type="match status" value="1"/>
</dbReference>
<reference evidence="4 5" key="1">
    <citation type="journal article" date="2016" name="Nat. Commun.">
        <title>Thousands of microbial genomes shed light on interconnected biogeochemical processes in an aquifer system.</title>
        <authorList>
            <person name="Anantharaman K."/>
            <person name="Brown C.T."/>
            <person name="Hug L.A."/>
            <person name="Sharon I."/>
            <person name="Castelle C.J."/>
            <person name="Probst A.J."/>
            <person name="Thomas B.C."/>
            <person name="Singh A."/>
            <person name="Wilkins M.J."/>
            <person name="Karaoz U."/>
            <person name="Brodie E.L."/>
            <person name="Williams K.H."/>
            <person name="Hubbard S.S."/>
            <person name="Banfield J.F."/>
        </authorList>
    </citation>
    <scope>NUCLEOTIDE SEQUENCE [LARGE SCALE GENOMIC DNA]</scope>
</reference>
<dbReference type="STRING" id="1797263.A2397_02095"/>
<feature type="region of interest" description="Disordered" evidence="1">
    <location>
        <begin position="1325"/>
        <end position="1345"/>
    </location>
</feature>
<evidence type="ECO:0000313" key="5">
    <source>
        <dbReference type="Proteomes" id="UP000176424"/>
    </source>
</evidence>
<proteinExistence type="predicted"/>
<feature type="signal peptide" evidence="2">
    <location>
        <begin position="1"/>
        <end position="22"/>
    </location>
</feature>
<dbReference type="PANTHER" id="PTHR34512">
    <property type="entry name" value="CELL SURFACE PROTEIN"/>
    <property type="match status" value="1"/>
</dbReference>
<comment type="caution">
    <text evidence="4">The sequence shown here is derived from an EMBL/GenBank/DDBJ whole genome shotgun (WGS) entry which is preliminary data.</text>
</comment>
<dbReference type="SUPFAM" id="SSF63446">
    <property type="entry name" value="Type I dockerin domain"/>
    <property type="match status" value="1"/>
</dbReference>
<dbReference type="InterPro" id="IPR002372">
    <property type="entry name" value="PQQ_rpt_dom"/>
</dbReference>
<name>A0A1F4ZUC3_9BACT</name>
<dbReference type="InterPro" id="IPR036439">
    <property type="entry name" value="Dockerin_dom_sf"/>
</dbReference>
<evidence type="ECO:0000313" key="4">
    <source>
        <dbReference type="EMBL" id="OGD09456.1"/>
    </source>
</evidence>
<feature type="chain" id="PRO_5009516070" description="Pyrrolo-quinoline quinone repeat domain-containing protein" evidence="2">
    <location>
        <begin position="23"/>
        <end position="1398"/>
    </location>
</feature>
<dbReference type="InterPro" id="IPR015943">
    <property type="entry name" value="WD40/YVTN_repeat-like_dom_sf"/>
</dbReference>
<dbReference type="PROSITE" id="PS00018">
    <property type="entry name" value="EF_HAND_1"/>
    <property type="match status" value="1"/>
</dbReference>
<evidence type="ECO:0000259" key="3">
    <source>
        <dbReference type="Pfam" id="PF13360"/>
    </source>
</evidence>
<dbReference type="Proteomes" id="UP000176424">
    <property type="component" value="Unassembled WGS sequence"/>
</dbReference>
<dbReference type="EMBL" id="MEXR01000032">
    <property type="protein sequence ID" value="OGD09456.1"/>
    <property type="molecule type" value="Genomic_DNA"/>
</dbReference>
<dbReference type="Gene3D" id="1.10.1330.10">
    <property type="entry name" value="Dockerin domain"/>
    <property type="match status" value="1"/>
</dbReference>
<keyword evidence="2" id="KW-0732">Signal</keyword>